<evidence type="ECO:0000259" key="3">
    <source>
        <dbReference type="Pfam" id="PF02902"/>
    </source>
</evidence>
<evidence type="ECO:0000313" key="5">
    <source>
        <dbReference type="Proteomes" id="UP001604336"/>
    </source>
</evidence>
<dbReference type="Pfam" id="PF02902">
    <property type="entry name" value="Peptidase_C48"/>
    <property type="match status" value="1"/>
</dbReference>
<dbReference type="GO" id="GO:0008233">
    <property type="term" value="F:peptidase activity"/>
    <property type="evidence" value="ECO:0007669"/>
    <property type="project" value="UniProtKB-KW"/>
</dbReference>
<organism evidence="4 5">
    <name type="scientific">Abeliophyllum distichum</name>
    <dbReference type="NCBI Taxonomy" id="126358"/>
    <lineage>
        <taxon>Eukaryota</taxon>
        <taxon>Viridiplantae</taxon>
        <taxon>Streptophyta</taxon>
        <taxon>Embryophyta</taxon>
        <taxon>Tracheophyta</taxon>
        <taxon>Spermatophyta</taxon>
        <taxon>Magnoliopsida</taxon>
        <taxon>eudicotyledons</taxon>
        <taxon>Gunneridae</taxon>
        <taxon>Pentapetalae</taxon>
        <taxon>asterids</taxon>
        <taxon>lamiids</taxon>
        <taxon>Lamiales</taxon>
        <taxon>Oleaceae</taxon>
        <taxon>Forsythieae</taxon>
        <taxon>Abeliophyllum</taxon>
    </lineage>
</organism>
<gene>
    <name evidence="4" type="ORF">Adt_05256</name>
</gene>
<dbReference type="EMBL" id="JBFOLK010000002">
    <property type="protein sequence ID" value="KAL2531905.1"/>
    <property type="molecule type" value="Genomic_DNA"/>
</dbReference>
<feature type="domain" description="Ubiquitin-like protease family profile" evidence="3">
    <location>
        <begin position="150"/>
        <end position="232"/>
    </location>
</feature>
<dbReference type="GO" id="GO:0006508">
    <property type="term" value="P:proteolysis"/>
    <property type="evidence" value="ECO:0007669"/>
    <property type="project" value="UniProtKB-KW"/>
</dbReference>
<dbReference type="InterPro" id="IPR003653">
    <property type="entry name" value="Peptidase_C48_C"/>
</dbReference>
<evidence type="ECO:0000256" key="2">
    <source>
        <dbReference type="ARBA" id="ARBA00022801"/>
    </source>
</evidence>
<keyword evidence="2" id="KW-0378">Hydrolase</keyword>
<reference evidence="5" key="1">
    <citation type="submission" date="2024-07" db="EMBL/GenBank/DDBJ databases">
        <title>Two chromosome-level genome assemblies of Korean endemic species Abeliophyllum distichum and Forsythia ovata (Oleaceae).</title>
        <authorList>
            <person name="Jang H."/>
        </authorList>
    </citation>
    <scope>NUCLEOTIDE SEQUENCE [LARGE SCALE GENOMIC DNA]</scope>
</reference>
<evidence type="ECO:0000313" key="4">
    <source>
        <dbReference type="EMBL" id="KAL2531905.1"/>
    </source>
</evidence>
<keyword evidence="5" id="KW-1185">Reference proteome</keyword>
<accession>A0ABD1V5N3</accession>
<name>A0ABD1V5N3_9LAMI</name>
<keyword evidence="1 4" id="KW-0645">Protease</keyword>
<evidence type="ECO:0000256" key="1">
    <source>
        <dbReference type="ARBA" id="ARBA00022670"/>
    </source>
</evidence>
<proteinExistence type="predicted"/>
<dbReference type="AlphaFoldDB" id="A0ABD1V5N3"/>
<protein>
    <submittedName>
        <fullName evidence="4">Ulp1 protease family</fullName>
    </submittedName>
</protein>
<sequence>MFQGIAVDKYTSVGVEERKHEAATINVRRGVQDEGRQEATPSPSSSINIPILCDVDEKKKFQLDALCQRPDMDNTMFLITKRSVNYPDIFSLRYGVLDTGFGLLLQNIGYTTVNPKGKCQHNVPGSDDVSMERYALGNFPKKFGIKWRYCDHLLWPYMLDNKYWVLFHVDLESWKVIVYDNNQLFYEEADIYPHVVPCINIIPEIIEKYVACDRVDLGKNKLQPLQYFRKRQCDIPQLKRFW</sequence>
<comment type="caution">
    <text evidence="4">The sequence shown here is derived from an EMBL/GenBank/DDBJ whole genome shotgun (WGS) entry which is preliminary data.</text>
</comment>
<dbReference type="Proteomes" id="UP001604336">
    <property type="component" value="Unassembled WGS sequence"/>
</dbReference>